<evidence type="ECO:0000313" key="3">
    <source>
        <dbReference type="Proteomes" id="UP000184304"/>
    </source>
</evidence>
<sequence>MINDTNYACGTADGKYRPSPGNPIPRSPPPIYEPSPTSPSSPKLYNHHKVDTIPI</sequence>
<protein>
    <submittedName>
        <fullName evidence="2">Uncharacterized protein</fullName>
    </submittedName>
</protein>
<evidence type="ECO:0000256" key="1">
    <source>
        <dbReference type="SAM" id="MobiDB-lite"/>
    </source>
</evidence>
<feature type="non-terminal residue" evidence="2">
    <location>
        <position position="55"/>
    </location>
</feature>
<feature type="region of interest" description="Disordered" evidence="1">
    <location>
        <begin position="1"/>
        <end position="55"/>
    </location>
</feature>
<reference evidence="3" key="1">
    <citation type="journal article" date="2017" name="Genome Biol.">
        <title>Comparative genomics reveals high biological diversity and specific adaptations in the industrially and medically important fungal genus Aspergillus.</title>
        <authorList>
            <person name="de Vries R.P."/>
            <person name="Riley R."/>
            <person name="Wiebenga A."/>
            <person name="Aguilar-Osorio G."/>
            <person name="Amillis S."/>
            <person name="Uchima C.A."/>
            <person name="Anderluh G."/>
            <person name="Asadollahi M."/>
            <person name="Askin M."/>
            <person name="Barry K."/>
            <person name="Battaglia E."/>
            <person name="Bayram O."/>
            <person name="Benocci T."/>
            <person name="Braus-Stromeyer S.A."/>
            <person name="Caldana C."/>
            <person name="Canovas D."/>
            <person name="Cerqueira G.C."/>
            <person name="Chen F."/>
            <person name="Chen W."/>
            <person name="Choi C."/>
            <person name="Clum A."/>
            <person name="Dos Santos R.A."/>
            <person name="Damasio A.R."/>
            <person name="Diallinas G."/>
            <person name="Emri T."/>
            <person name="Fekete E."/>
            <person name="Flipphi M."/>
            <person name="Freyberg S."/>
            <person name="Gallo A."/>
            <person name="Gournas C."/>
            <person name="Habgood R."/>
            <person name="Hainaut M."/>
            <person name="Harispe M.L."/>
            <person name="Henrissat B."/>
            <person name="Hilden K.S."/>
            <person name="Hope R."/>
            <person name="Hossain A."/>
            <person name="Karabika E."/>
            <person name="Karaffa L."/>
            <person name="Karanyi Z."/>
            <person name="Krasevec N."/>
            <person name="Kuo A."/>
            <person name="Kusch H."/>
            <person name="LaButti K."/>
            <person name="Lagendijk E.L."/>
            <person name="Lapidus A."/>
            <person name="Levasseur A."/>
            <person name="Lindquist E."/>
            <person name="Lipzen A."/>
            <person name="Logrieco A.F."/>
            <person name="MacCabe A."/>
            <person name="Maekelae M.R."/>
            <person name="Malavazi I."/>
            <person name="Melin P."/>
            <person name="Meyer V."/>
            <person name="Mielnichuk N."/>
            <person name="Miskei M."/>
            <person name="Molnar A.P."/>
            <person name="Mule G."/>
            <person name="Ngan C.Y."/>
            <person name="Orejas M."/>
            <person name="Orosz E."/>
            <person name="Ouedraogo J.P."/>
            <person name="Overkamp K.M."/>
            <person name="Park H.-S."/>
            <person name="Perrone G."/>
            <person name="Piumi F."/>
            <person name="Punt P.J."/>
            <person name="Ram A.F."/>
            <person name="Ramon A."/>
            <person name="Rauscher S."/>
            <person name="Record E."/>
            <person name="Riano-Pachon D.M."/>
            <person name="Robert V."/>
            <person name="Roehrig J."/>
            <person name="Ruller R."/>
            <person name="Salamov A."/>
            <person name="Salih N.S."/>
            <person name="Samson R.A."/>
            <person name="Sandor E."/>
            <person name="Sanguinetti M."/>
            <person name="Schuetze T."/>
            <person name="Sepcic K."/>
            <person name="Shelest E."/>
            <person name="Sherlock G."/>
            <person name="Sophianopoulou V."/>
            <person name="Squina F.M."/>
            <person name="Sun H."/>
            <person name="Susca A."/>
            <person name="Todd R.B."/>
            <person name="Tsang A."/>
            <person name="Unkles S.E."/>
            <person name="van de Wiele N."/>
            <person name="van Rossen-Uffink D."/>
            <person name="Oliveira J.V."/>
            <person name="Vesth T.C."/>
            <person name="Visser J."/>
            <person name="Yu J.-H."/>
            <person name="Zhou M."/>
            <person name="Andersen M.R."/>
            <person name="Archer D.B."/>
            <person name="Baker S.E."/>
            <person name="Benoit I."/>
            <person name="Brakhage A.A."/>
            <person name="Braus G.H."/>
            <person name="Fischer R."/>
            <person name="Frisvad J.C."/>
            <person name="Goldman G.H."/>
            <person name="Houbraken J."/>
            <person name="Oakley B."/>
            <person name="Pocsi I."/>
            <person name="Scazzocchio C."/>
            <person name="Seiboth B."/>
            <person name="vanKuyk P.A."/>
            <person name="Wortman J."/>
            <person name="Dyer P.S."/>
            <person name="Grigoriev I.V."/>
        </authorList>
    </citation>
    <scope>NUCLEOTIDE SEQUENCE [LARGE SCALE GENOMIC DNA]</scope>
    <source>
        <strain evidence="3">CBS 134.48</strain>
    </source>
</reference>
<evidence type="ECO:0000313" key="2">
    <source>
        <dbReference type="EMBL" id="OJI86383.1"/>
    </source>
</evidence>
<dbReference type="Proteomes" id="UP000184304">
    <property type="component" value="Unassembled WGS sequence"/>
</dbReference>
<dbReference type="EMBL" id="KV878187">
    <property type="protein sequence ID" value="OJI86383.1"/>
    <property type="molecule type" value="Genomic_DNA"/>
</dbReference>
<gene>
    <name evidence="2" type="ORF">ASPTUDRAFT_39237</name>
</gene>
<proteinExistence type="predicted"/>
<dbReference type="VEuPathDB" id="FungiDB:ASPTUDRAFT_39237"/>
<accession>A0A1L9NAS6</accession>
<keyword evidence="3" id="KW-1185">Reference proteome</keyword>
<name>A0A1L9NAS6_ASPTC</name>
<dbReference type="AlphaFoldDB" id="A0A1L9NAS6"/>
<organism evidence="2 3">
    <name type="scientific">Aspergillus tubingensis (strain CBS 134.48)</name>
    <dbReference type="NCBI Taxonomy" id="767770"/>
    <lineage>
        <taxon>Eukaryota</taxon>
        <taxon>Fungi</taxon>
        <taxon>Dikarya</taxon>
        <taxon>Ascomycota</taxon>
        <taxon>Pezizomycotina</taxon>
        <taxon>Eurotiomycetes</taxon>
        <taxon>Eurotiomycetidae</taxon>
        <taxon>Eurotiales</taxon>
        <taxon>Aspergillaceae</taxon>
        <taxon>Aspergillus</taxon>
        <taxon>Aspergillus subgen. Circumdati</taxon>
    </lineage>
</organism>
<feature type="compositionally biased region" description="Pro residues" evidence="1">
    <location>
        <begin position="20"/>
        <end position="39"/>
    </location>
</feature>